<evidence type="ECO:0000256" key="4">
    <source>
        <dbReference type="ARBA" id="ARBA00023172"/>
    </source>
</evidence>
<keyword evidence="3" id="KW-0238">DNA-binding</keyword>
<feature type="domain" description="Tn3 transposase DDE" evidence="5">
    <location>
        <begin position="585"/>
        <end position="971"/>
    </location>
</feature>
<protein>
    <submittedName>
        <fullName evidence="7">Tn3 transposase DDE domain protein</fullName>
    </submittedName>
</protein>
<organism evidence="7 8">
    <name type="scientific">Paraburkholderia fungorum</name>
    <dbReference type="NCBI Taxonomy" id="134537"/>
    <lineage>
        <taxon>Bacteria</taxon>
        <taxon>Pseudomonadati</taxon>
        <taxon>Pseudomonadota</taxon>
        <taxon>Betaproteobacteria</taxon>
        <taxon>Burkholderiales</taxon>
        <taxon>Burkholderiaceae</taxon>
        <taxon>Paraburkholderia</taxon>
    </lineage>
</organism>
<dbReference type="NCBIfam" id="NF033527">
    <property type="entry name" value="transpos_Tn3"/>
    <property type="match status" value="1"/>
</dbReference>
<dbReference type="GO" id="GO:0006313">
    <property type="term" value="P:DNA transposition"/>
    <property type="evidence" value="ECO:0007669"/>
    <property type="project" value="InterPro"/>
</dbReference>
<dbReference type="Pfam" id="PF01526">
    <property type="entry name" value="DDE_Tnp_Tn3"/>
    <property type="match status" value="1"/>
</dbReference>
<sequence>MNPIHDTAYPILPAEPSAAELKTAFTPTATEIRFVRRQSRQESTSVLILIQLKLLQRLGYFPMMVDVPFAIIDHVRAALRVRSLPRSTVTRYDVSGTRARHQKLLRTHVNIQQVDAGAQECLETLALAAAQTKVELPDIVNVLIEELIRRRYELPPLAVLQRIATQARSQINKTIYRGLAEALDDSLTARIEALFVVNAGKSGWDDLKREPKRPAARAIASFLKHIQGLRKLADGLPPAPTVLSVGKRAQLVTEARALDVAEFRSLKTIKRHALAVLFIQAQLQKALDDVAEIFIKVMRKFENGAKARLQQYHLAHADALEGLVGQFRDVLQVLQDKEIPERERPARMREALGDDPASALARCNEHIAYAGNFDLPFMLAPYRQQRSLLFQCIDVLPLRSSSRDRSVLVALAWMQGFRNSHREYLPLTDNDVAHLPLGWMPEKWEKAIFPHGRDSRMLHRRFFELCVFHEVMRELNSGDLYVEGSNRFDDFRVHQVSEEEFQRELPRYSDIVGLPADGKTFVKGLRDQLTTALDEVDANFPDNDSIEFGEQGLIIHKAGKEPEPPNKMLIDQAITASMPQISILDVLTETEQWLDLHKLFGPLSGFDAKIDDPRKRFISTLFCYGCNLGPSQTARSVKGLSRKQVAWLNLRHVTEERLDKAIVRVINAYNQFALPKYWGSGKHASADGTKWNLYEQNLLSEYHIRYGGYGGIGYYHVSDMYIALFSHFIPCGVHEAVYILDGLIRNGSEIQPDTIHGDTQAQSGPVFGLSYLLGINLMPRMRNIGDLVLYKADKRRKYDHIDSLCRKTIDWDLIERHYPDMMRVAVSIKAGKMTPSTILRRLGSESTKNKLYFAFRELGRVMRTLFLLKYLNDPELRRTIHAATNKSEQFNDFAQWLMFGGDGTIAENIRHEQRKVIKYNHLVANMVILYNVQWMSRKLKELQEKGHPVDVDVLKVLSPYRREHINRLGDYLLDLQRRVPPLDPTIDFAFKSAA</sequence>
<dbReference type="InterPro" id="IPR002513">
    <property type="entry name" value="Tn3_Tnp_DDE_dom"/>
</dbReference>
<comment type="similarity">
    <text evidence="1">Belongs to the transposase 7 family.</text>
</comment>
<dbReference type="InterPro" id="IPR047653">
    <property type="entry name" value="Tn3-like_transpos"/>
</dbReference>
<reference evidence="7 8" key="1">
    <citation type="journal article" date="2015" name="Genome Announc.">
        <title>Complete genome sequences for 59 burkholderia isolates, both pathogenic and near neighbor.</title>
        <authorList>
            <person name="Johnson S.L."/>
            <person name="Bishop-Lilly K.A."/>
            <person name="Ladner J.T."/>
            <person name="Daligault H.E."/>
            <person name="Davenport K.W."/>
            <person name="Jaissle J."/>
            <person name="Frey K.G."/>
            <person name="Koroleva G.I."/>
            <person name="Bruce D.C."/>
            <person name="Coyne S.R."/>
            <person name="Broomall S.M."/>
            <person name="Li P.E."/>
            <person name="Teshima H."/>
            <person name="Gibbons H.S."/>
            <person name="Palacios G.F."/>
            <person name="Rosenzweig C.N."/>
            <person name="Redden C.L."/>
            <person name="Xu Y."/>
            <person name="Minogue T.D."/>
            <person name="Chain P.S."/>
        </authorList>
    </citation>
    <scope>NUCLEOTIDE SEQUENCE [LARGE SCALE GENOMIC DNA]</scope>
    <source>
        <strain evidence="7 8">ATCC BAA-463</strain>
    </source>
</reference>
<evidence type="ECO:0000256" key="1">
    <source>
        <dbReference type="ARBA" id="ARBA00009402"/>
    </source>
</evidence>
<dbReference type="Proteomes" id="UP000032614">
    <property type="component" value="Chromosome 1"/>
</dbReference>
<accession>A0AAU8SZF3</accession>
<dbReference type="RefSeq" id="WP_046568717.1">
    <property type="nucleotide sequence ID" value="NZ_CP010026.1"/>
</dbReference>
<gene>
    <name evidence="7" type="ORF">OI25_3020</name>
</gene>
<evidence type="ECO:0000313" key="7">
    <source>
        <dbReference type="EMBL" id="AJZ59308.1"/>
    </source>
</evidence>
<evidence type="ECO:0000313" key="8">
    <source>
        <dbReference type="Proteomes" id="UP000032614"/>
    </source>
</evidence>
<evidence type="ECO:0000256" key="3">
    <source>
        <dbReference type="ARBA" id="ARBA00023125"/>
    </source>
</evidence>
<dbReference type="InterPro" id="IPR025296">
    <property type="entry name" value="DUF4158"/>
</dbReference>
<dbReference type="GeneID" id="66516944"/>
<evidence type="ECO:0000259" key="6">
    <source>
        <dbReference type="Pfam" id="PF13700"/>
    </source>
</evidence>
<evidence type="ECO:0000259" key="5">
    <source>
        <dbReference type="Pfam" id="PF01526"/>
    </source>
</evidence>
<dbReference type="GO" id="GO:0004803">
    <property type="term" value="F:transposase activity"/>
    <property type="evidence" value="ECO:0007669"/>
    <property type="project" value="InterPro"/>
</dbReference>
<dbReference type="GO" id="GO:0003677">
    <property type="term" value="F:DNA binding"/>
    <property type="evidence" value="ECO:0007669"/>
    <property type="project" value="UniProtKB-KW"/>
</dbReference>
<dbReference type="KEGG" id="bfn:OI25_3020"/>
<proteinExistence type="inferred from homology"/>
<dbReference type="EMBL" id="CP010026">
    <property type="protein sequence ID" value="AJZ59308.1"/>
    <property type="molecule type" value="Genomic_DNA"/>
</dbReference>
<feature type="domain" description="DUF4158" evidence="6">
    <location>
        <begin position="5"/>
        <end position="167"/>
    </location>
</feature>
<dbReference type="AlphaFoldDB" id="A0AAU8SZF3"/>
<keyword evidence="2" id="KW-0815">Transposition</keyword>
<keyword evidence="4" id="KW-0233">DNA recombination</keyword>
<evidence type="ECO:0000256" key="2">
    <source>
        <dbReference type="ARBA" id="ARBA00022578"/>
    </source>
</evidence>
<dbReference type="Pfam" id="PF13700">
    <property type="entry name" value="DUF4158"/>
    <property type="match status" value="1"/>
</dbReference>
<name>A0AAU8SZF3_9BURK</name>